<feature type="signal peptide" evidence="1">
    <location>
        <begin position="1"/>
        <end position="20"/>
    </location>
</feature>
<gene>
    <name evidence="2" type="ORF">QBC42DRAFT_257424</name>
</gene>
<proteinExistence type="predicted"/>
<protein>
    <recommendedName>
        <fullName evidence="4">Secreted protein</fullName>
    </recommendedName>
</protein>
<accession>A0AAV9I5I9</accession>
<comment type="caution">
    <text evidence="2">The sequence shown here is derived from an EMBL/GenBank/DDBJ whole genome shotgun (WGS) entry which is preliminary data.</text>
</comment>
<evidence type="ECO:0000256" key="1">
    <source>
        <dbReference type="SAM" id="SignalP"/>
    </source>
</evidence>
<dbReference type="Proteomes" id="UP001321749">
    <property type="component" value="Unassembled WGS sequence"/>
</dbReference>
<feature type="chain" id="PRO_5043474286" description="Secreted protein" evidence="1">
    <location>
        <begin position="21"/>
        <end position="73"/>
    </location>
</feature>
<keyword evidence="1" id="KW-0732">Signal</keyword>
<sequence>MKPTIFPFFFFFINFLSSTSFDCHPNTKGGGKDNFVCVFFFFPSLLSWERINSLLNHFFFFCQLSMGIGVFTR</sequence>
<keyword evidence="3" id="KW-1185">Reference proteome</keyword>
<evidence type="ECO:0008006" key="4">
    <source>
        <dbReference type="Google" id="ProtNLM"/>
    </source>
</evidence>
<evidence type="ECO:0000313" key="3">
    <source>
        <dbReference type="Proteomes" id="UP001321749"/>
    </source>
</evidence>
<reference evidence="2" key="2">
    <citation type="submission" date="2023-06" db="EMBL/GenBank/DDBJ databases">
        <authorList>
            <consortium name="Lawrence Berkeley National Laboratory"/>
            <person name="Mondo S.J."/>
            <person name="Hensen N."/>
            <person name="Bonometti L."/>
            <person name="Westerberg I."/>
            <person name="Brannstrom I.O."/>
            <person name="Guillou S."/>
            <person name="Cros-Aarteil S."/>
            <person name="Calhoun S."/>
            <person name="Haridas S."/>
            <person name="Kuo A."/>
            <person name="Pangilinan J."/>
            <person name="Riley R."/>
            <person name="Labutti K."/>
            <person name="Andreopoulos B."/>
            <person name="Lipzen A."/>
            <person name="Chen C."/>
            <person name="Yanf M."/>
            <person name="Daum C."/>
            <person name="Ng V."/>
            <person name="Clum A."/>
            <person name="Steindorff A."/>
            <person name="Ohm R."/>
            <person name="Martin F."/>
            <person name="Silar P."/>
            <person name="Natvig D."/>
            <person name="Lalanne C."/>
            <person name="Gautier V."/>
            <person name="Ament-Velasquez S.L."/>
            <person name="Kruys A."/>
            <person name="Hutchinson M.I."/>
            <person name="Powell A.J."/>
            <person name="Barry K."/>
            <person name="Miller A.N."/>
            <person name="Grigoriev I.V."/>
            <person name="Debuchy R."/>
            <person name="Gladieux P."/>
            <person name="Thoren M.H."/>
            <person name="Johannesson H."/>
        </authorList>
    </citation>
    <scope>NUCLEOTIDE SEQUENCE</scope>
    <source>
        <strain evidence="2">PSN324</strain>
    </source>
</reference>
<dbReference type="AlphaFoldDB" id="A0AAV9I5I9"/>
<organism evidence="2 3">
    <name type="scientific">Cladorrhinum samala</name>
    <dbReference type="NCBI Taxonomy" id="585594"/>
    <lineage>
        <taxon>Eukaryota</taxon>
        <taxon>Fungi</taxon>
        <taxon>Dikarya</taxon>
        <taxon>Ascomycota</taxon>
        <taxon>Pezizomycotina</taxon>
        <taxon>Sordariomycetes</taxon>
        <taxon>Sordariomycetidae</taxon>
        <taxon>Sordariales</taxon>
        <taxon>Podosporaceae</taxon>
        <taxon>Cladorrhinum</taxon>
    </lineage>
</organism>
<reference evidence="2" key="1">
    <citation type="journal article" date="2023" name="Mol. Phylogenet. Evol.">
        <title>Genome-scale phylogeny and comparative genomics of the fungal order Sordariales.</title>
        <authorList>
            <person name="Hensen N."/>
            <person name="Bonometti L."/>
            <person name="Westerberg I."/>
            <person name="Brannstrom I.O."/>
            <person name="Guillou S."/>
            <person name="Cros-Aarteil S."/>
            <person name="Calhoun S."/>
            <person name="Haridas S."/>
            <person name="Kuo A."/>
            <person name="Mondo S."/>
            <person name="Pangilinan J."/>
            <person name="Riley R."/>
            <person name="LaButti K."/>
            <person name="Andreopoulos B."/>
            <person name="Lipzen A."/>
            <person name="Chen C."/>
            <person name="Yan M."/>
            <person name="Daum C."/>
            <person name="Ng V."/>
            <person name="Clum A."/>
            <person name="Steindorff A."/>
            <person name="Ohm R.A."/>
            <person name="Martin F."/>
            <person name="Silar P."/>
            <person name="Natvig D.O."/>
            <person name="Lalanne C."/>
            <person name="Gautier V."/>
            <person name="Ament-Velasquez S.L."/>
            <person name="Kruys A."/>
            <person name="Hutchinson M.I."/>
            <person name="Powell A.J."/>
            <person name="Barry K."/>
            <person name="Miller A.N."/>
            <person name="Grigoriev I.V."/>
            <person name="Debuchy R."/>
            <person name="Gladieux P."/>
            <person name="Hiltunen Thoren M."/>
            <person name="Johannesson H."/>
        </authorList>
    </citation>
    <scope>NUCLEOTIDE SEQUENCE</scope>
    <source>
        <strain evidence="2">PSN324</strain>
    </source>
</reference>
<dbReference type="EMBL" id="MU864928">
    <property type="protein sequence ID" value="KAK4466996.1"/>
    <property type="molecule type" value="Genomic_DNA"/>
</dbReference>
<name>A0AAV9I5I9_9PEZI</name>
<evidence type="ECO:0000313" key="2">
    <source>
        <dbReference type="EMBL" id="KAK4466996.1"/>
    </source>
</evidence>